<dbReference type="AlphaFoldDB" id="A0AA39VKS2"/>
<sequence>MEIAQISSGAFPPHGGDCTRSSPDGGDIVGDGERGGGGKSDNGDGEAHIVIEAELFLCSLEQALEFRVGQECDGDNVSASVFADVDGEVVVVVAAAALEEEEEEEFVWFGGRNVERDKRERVKSVGGGGGDGRG</sequence>
<reference evidence="2" key="2">
    <citation type="submission" date="2023-06" db="EMBL/GenBank/DDBJ databases">
        <authorList>
            <person name="Swenson N.G."/>
            <person name="Wegrzyn J.L."/>
            <person name="Mcevoy S.L."/>
        </authorList>
    </citation>
    <scope>NUCLEOTIDE SEQUENCE</scope>
    <source>
        <strain evidence="2">NS2018</strain>
        <tissue evidence="2">Leaf</tissue>
    </source>
</reference>
<protein>
    <submittedName>
        <fullName evidence="2">Uncharacterized protein</fullName>
    </submittedName>
</protein>
<evidence type="ECO:0000313" key="2">
    <source>
        <dbReference type="EMBL" id="KAK0581983.1"/>
    </source>
</evidence>
<feature type="region of interest" description="Disordered" evidence="1">
    <location>
        <begin position="1"/>
        <end position="45"/>
    </location>
</feature>
<gene>
    <name evidence="2" type="ORF">LWI29_020108</name>
</gene>
<accession>A0AA39VKS2</accession>
<feature type="compositionally biased region" description="Basic and acidic residues" evidence="1">
    <location>
        <begin position="31"/>
        <end position="45"/>
    </location>
</feature>
<comment type="caution">
    <text evidence="2">The sequence shown here is derived from an EMBL/GenBank/DDBJ whole genome shotgun (WGS) entry which is preliminary data.</text>
</comment>
<name>A0AA39VKS2_ACESA</name>
<reference evidence="2" key="1">
    <citation type="journal article" date="2022" name="Plant J.">
        <title>Strategies of tolerance reflected in two North American maple genomes.</title>
        <authorList>
            <person name="McEvoy S.L."/>
            <person name="Sezen U.U."/>
            <person name="Trouern-Trend A."/>
            <person name="McMahon S.M."/>
            <person name="Schaberg P.G."/>
            <person name="Yang J."/>
            <person name="Wegrzyn J.L."/>
            <person name="Swenson N.G."/>
        </authorList>
    </citation>
    <scope>NUCLEOTIDE SEQUENCE</scope>
    <source>
        <strain evidence="2">NS2018</strain>
    </source>
</reference>
<organism evidence="2 3">
    <name type="scientific">Acer saccharum</name>
    <name type="common">Sugar maple</name>
    <dbReference type="NCBI Taxonomy" id="4024"/>
    <lineage>
        <taxon>Eukaryota</taxon>
        <taxon>Viridiplantae</taxon>
        <taxon>Streptophyta</taxon>
        <taxon>Embryophyta</taxon>
        <taxon>Tracheophyta</taxon>
        <taxon>Spermatophyta</taxon>
        <taxon>Magnoliopsida</taxon>
        <taxon>eudicotyledons</taxon>
        <taxon>Gunneridae</taxon>
        <taxon>Pentapetalae</taxon>
        <taxon>rosids</taxon>
        <taxon>malvids</taxon>
        <taxon>Sapindales</taxon>
        <taxon>Sapindaceae</taxon>
        <taxon>Hippocastanoideae</taxon>
        <taxon>Acereae</taxon>
        <taxon>Acer</taxon>
    </lineage>
</organism>
<evidence type="ECO:0000256" key="1">
    <source>
        <dbReference type="SAM" id="MobiDB-lite"/>
    </source>
</evidence>
<proteinExistence type="predicted"/>
<dbReference type="EMBL" id="JAUESC010000384">
    <property type="protein sequence ID" value="KAK0581983.1"/>
    <property type="molecule type" value="Genomic_DNA"/>
</dbReference>
<keyword evidence="3" id="KW-1185">Reference proteome</keyword>
<dbReference type="Proteomes" id="UP001168877">
    <property type="component" value="Unassembled WGS sequence"/>
</dbReference>
<evidence type="ECO:0000313" key="3">
    <source>
        <dbReference type="Proteomes" id="UP001168877"/>
    </source>
</evidence>